<dbReference type="GO" id="GO:0007094">
    <property type="term" value="P:mitotic spindle assembly checkpoint signaling"/>
    <property type="evidence" value="ECO:0007669"/>
    <property type="project" value="InterPro"/>
</dbReference>
<dbReference type="SUPFAM" id="SSF75704">
    <property type="entry name" value="Mitotic arrest deficient-like 1, Mad1"/>
    <property type="match status" value="1"/>
</dbReference>
<dbReference type="Gene3D" id="1.20.5.170">
    <property type="match status" value="1"/>
</dbReference>
<dbReference type="STRING" id="1353952.A0A165EUU4"/>
<dbReference type="GO" id="GO:0051315">
    <property type="term" value="P:attachment of mitotic spindle microtubules to kinetochore"/>
    <property type="evidence" value="ECO:0007669"/>
    <property type="project" value="TreeGrafter"/>
</dbReference>
<dbReference type="Pfam" id="PF05557">
    <property type="entry name" value="MAD"/>
    <property type="match status" value="1"/>
</dbReference>
<dbReference type="Gene3D" id="6.10.250.90">
    <property type="match status" value="1"/>
</dbReference>
<keyword evidence="7" id="KW-0131">Cell cycle</keyword>
<dbReference type="PANTHER" id="PTHR23168:SF0">
    <property type="entry name" value="MITOTIC SPINDLE ASSEMBLY CHECKPOINT PROTEIN MAD1"/>
    <property type="match status" value="1"/>
</dbReference>
<dbReference type="OrthoDB" id="331602at2759"/>
<evidence type="ECO:0000256" key="8">
    <source>
        <dbReference type="SAM" id="Coils"/>
    </source>
</evidence>
<evidence type="ECO:0000256" key="2">
    <source>
        <dbReference type="ARBA" id="ARBA00008029"/>
    </source>
</evidence>
<accession>A0A165EUU4</accession>
<evidence type="ECO:0000313" key="10">
    <source>
        <dbReference type="Proteomes" id="UP000076842"/>
    </source>
</evidence>
<evidence type="ECO:0000256" key="6">
    <source>
        <dbReference type="ARBA" id="ARBA00023242"/>
    </source>
</evidence>
<keyword evidence="8" id="KW-0175">Coiled coil</keyword>
<evidence type="ECO:0000256" key="3">
    <source>
        <dbReference type="ARBA" id="ARBA00022019"/>
    </source>
</evidence>
<proteinExistence type="inferred from homology"/>
<evidence type="ECO:0000313" key="9">
    <source>
        <dbReference type="EMBL" id="KZT55567.1"/>
    </source>
</evidence>
<comment type="subcellular location">
    <subcellularLocation>
        <location evidence="1">Nucleus</location>
    </subcellularLocation>
</comment>
<gene>
    <name evidence="9" type="ORF">CALCODRAFT_472083</name>
</gene>
<evidence type="ECO:0000256" key="1">
    <source>
        <dbReference type="ARBA" id="ARBA00004123"/>
    </source>
</evidence>
<dbReference type="Proteomes" id="UP000076842">
    <property type="component" value="Unassembled WGS sequence"/>
</dbReference>
<evidence type="ECO:0000256" key="7">
    <source>
        <dbReference type="ARBA" id="ARBA00023306"/>
    </source>
</evidence>
<dbReference type="AlphaFoldDB" id="A0A165EUU4"/>
<dbReference type="InterPro" id="IPR008672">
    <property type="entry name" value="Mad1"/>
</dbReference>
<keyword evidence="10" id="KW-1185">Reference proteome</keyword>
<keyword evidence="4" id="KW-0132">Cell division</keyword>
<dbReference type="Gene3D" id="3.30.457.60">
    <property type="match status" value="1"/>
</dbReference>
<dbReference type="GO" id="GO:0072686">
    <property type="term" value="C:mitotic spindle"/>
    <property type="evidence" value="ECO:0007669"/>
    <property type="project" value="TreeGrafter"/>
</dbReference>
<feature type="coiled-coil region" evidence="8">
    <location>
        <begin position="16"/>
        <end position="75"/>
    </location>
</feature>
<dbReference type="GO" id="GO:0005635">
    <property type="term" value="C:nuclear envelope"/>
    <property type="evidence" value="ECO:0007669"/>
    <property type="project" value="TreeGrafter"/>
</dbReference>
<comment type="similarity">
    <text evidence="2">Belongs to the MAD1 family.</text>
</comment>
<sequence length="281" mass="30789">MPHDPEARPAVARDELQKLTEAVREAVGRLESAVREEKAAREEVQAELDAAHAALEKAEGVKEGLEQRLFELGERIGSGAHVPPKERVLQMASNPVSDHFAVRAEQLDALRAERDALLTKQKGEGWVPAESWAAVQREKEALLEEARQREKRMLRLKQVFAAKATEFREAVTSILGYKLNFSGNGRVRLTSVYDAGTALVFQSSDEGGDVGSMRLIGVGERAEQGELAEGEGVAGALQFWVRQRGSIPCFLSQLTIECFEKTTMGRSAGYALGDGDEGQEE</sequence>
<evidence type="ECO:0000256" key="5">
    <source>
        <dbReference type="ARBA" id="ARBA00022776"/>
    </source>
</evidence>
<evidence type="ECO:0000256" key="4">
    <source>
        <dbReference type="ARBA" id="ARBA00022618"/>
    </source>
</evidence>
<keyword evidence="6" id="KW-0539">Nucleus</keyword>
<dbReference type="GO" id="GO:0000776">
    <property type="term" value="C:kinetochore"/>
    <property type="evidence" value="ECO:0007669"/>
    <property type="project" value="TreeGrafter"/>
</dbReference>
<dbReference type="EMBL" id="KV423992">
    <property type="protein sequence ID" value="KZT55567.1"/>
    <property type="molecule type" value="Genomic_DNA"/>
</dbReference>
<dbReference type="GO" id="GO:0051301">
    <property type="term" value="P:cell division"/>
    <property type="evidence" value="ECO:0007669"/>
    <property type="project" value="UniProtKB-KW"/>
</dbReference>
<organism evidence="9 10">
    <name type="scientific">Calocera cornea HHB12733</name>
    <dbReference type="NCBI Taxonomy" id="1353952"/>
    <lineage>
        <taxon>Eukaryota</taxon>
        <taxon>Fungi</taxon>
        <taxon>Dikarya</taxon>
        <taxon>Basidiomycota</taxon>
        <taxon>Agaricomycotina</taxon>
        <taxon>Dacrymycetes</taxon>
        <taxon>Dacrymycetales</taxon>
        <taxon>Dacrymycetaceae</taxon>
        <taxon>Calocera</taxon>
    </lineage>
</organism>
<reference evidence="9 10" key="1">
    <citation type="journal article" date="2016" name="Mol. Biol. Evol.">
        <title>Comparative Genomics of Early-Diverging Mushroom-Forming Fungi Provides Insights into the Origins of Lignocellulose Decay Capabilities.</title>
        <authorList>
            <person name="Nagy L.G."/>
            <person name="Riley R."/>
            <person name="Tritt A."/>
            <person name="Adam C."/>
            <person name="Daum C."/>
            <person name="Floudas D."/>
            <person name="Sun H."/>
            <person name="Yadav J.S."/>
            <person name="Pangilinan J."/>
            <person name="Larsson K.H."/>
            <person name="Matsuura K."/>
            <person name="Barry K."/>
            <person name="Labutti K."/>
            <person name="Kuo R."/>
            <person name="Ohm R.A."/>
            <person name="Bhattacharya S.S."/>
            <person name="Shirouzu T."/>
            <person name="Yoshinaga Y."/>
            <person name="Martin F.M."/>
            <person name="Grigoriev I.V."/>
            <person name="Hibbett D.S."/>
        </authorList>
    </citation>
    <scope>NUCLEOTIDE SEQUENCE [LARGE SCALE GENOMIC DNA]</scope>
    <source>
        <strain evidence="9 10">HHB12733</strain>
    </source>
</reference>
<dbReference type="PANTHER" id="PTHR23168">
    <property type="entry name" value="MITOTIC SPINDLE ASSEMBLY CHECKPOINT PROTEIN MAD1 MITOTIC ARREST DEFICIENT-LIKE PROTEIN 1"/>
    <property type="match status" value="1"/>
</dbReference>
<keyword evidence="5" id="KW-0498">Mitosis</keyword>
<dbReference type="InParanoid" id="A0A165EUU4"/>
<name>A0A165EUU4_9BASI</name>
<protein>
    <recommendedName>
        <fullName evidence="3">Spindle assembly checkpoint component MAD1</fullName>
    </recommendedName>
</protein>